<organism evidence="6 7">
    <name type="scientific">Echinops telfairi</name>
    <name type="common">Lesser hedgehog tenrec</name>
    <dbReference type="NCBI Taxonomy" id="9371"/>
    <lineage>
        <taxon>Eukaryota</taxon>
        <taxon>Metazoa</taxon>
        <taxon>Chordata</taxon>
        <taxon>Craniata</taxon>
        <taxon>Vertebrata</taxon>
        <taxon>Euteleostomi</taxon>
        <taxon>Mammalia</taxon>
        <taxon>Eutheria</taxon>
        <taxon>Afrotheria</taxon>
        <taxon>Tenrecidae</taxon>
        <taxon>Tenrecinae</taxon>
        <taxon>Echinops</taxon>
    </lineage>
</organism>
<dbReference type="PANTHER" id="PTHR24366:SF96">
    <property type="entry name" value="LEUCINE RICH REPEAT CONTAINING 53"/>
    <property type="match status" value="1"/>
</dbReference>
<dbReference type="PROSITE" id="PS51450">
    <property type="entry name" value="LRR"/>
    <property type="match status" value="2"/>
</dbReference>
<gene>
    <name evidence="7" type="primary">LRG1</name>
</gene>
<accession>A0ABM1VMV9</accession>
<name>A0ABM1VMV9_ECHTE</name>
<keyword evidence="2 4" id="KW-0732">Signal</keyword>
<dbReference type="Proteomes" id="UP000694863">
    <property type="component" value="Unplaced"/>
</dbReference>
<feature type="domain" description="LRRCT" evidence="5">
    <location>
        <begin position="294"/>
        <end position="347"/>
    </location>
</feature>
<evidence type="ECO:0000256" key="2">
    <source>
        <dbReference type="ARBA" id="ARBA00022729"/>
    </source>
</evidence>
<evidence type="ECO:0000256" key="3">
    <source>
        <dbReference type="ARBA" id="ARBA00022737"/>
    </source>
</evidence>
<dbReference type="Pfam" id="PF00560">
    <property type="entry name" value="LRR_1"/>
    <property type="match status" value="1"/>
</dbReference>
<dbReference type="SUPFAM" id="SSF52058">
    <property type="entry name" value="L domain-like"/>
    <property type="match status" value="1"/>
</dbReference>
<dbReference type="PRINTS" id="PR00019">
    <property type="entry name" value="LEURICHRPT"/>
</dbReference>
<reference evidence="7" key="1">
    <citation type="submission" date="2025-08" db="UniProtKB">
        <authorList>
            <consortium name="RefSeq"/>
        </authorList>
    </citation>
    <scope>IDENTIFICATION</scope>
</reference>
<dbReference type="GeneID" id="101651220"/>
<keyword evidence="6" id="KW-1185">Reference proteome</keyword>
<dbReference type="SMART" id="SM00082">
    <property type="entry name" value="LRRCT"/>
    <property type="match status" value="1"/>
</dbReference>
<dbReference type="InterPro" id="IPR000483">
    <property type="entry name" value="Cys-rich_flank_reg_C"/>
</dbReference>
<dbReference type="RefSeq" id="XP_030744165.2">
    <property type="nucleotide sequence ID" value="XM_030888305.2"/>
</dbReference>
<dbReference type="PANTHER" id="PTHR24366">
    <property type="entry name" value="IG(IMMUNOGLOBULIN) AND LRR(LEUCINE RICH REPEAT) DOMAINS"/>
    <property type="match status" value="1"/>
</dbReference>
<dbReference type="InterPro" id="IPR032675">
    <property type="entry name" value="LRR_dom_sf"/>
</dbReference>
<dbReference type="Gene3D" id="3.80.10.10">
    <property type="entry name" value="Ribonuclease Inhibitor"/>
    <property type="match status" value="2"/>
</dbReference>
<dbReference type="SMART" id="SM00369">
    <property type="entry name" value="LRR_TYP"/>
    <property type="match status" value="8"/>
</dbReference>
<feature type="signal peptide" evidence="4">
    <location>
        <begin position="1"/>
        <end position="37"/>
    </location>
</feature>
<evidence type="ECO:0000313" key="7">
    <source>
        <dbReference type="RefSeq" id="XP_030744165.2"/>
    </source>
</evidence>
<proteinExistence type="predicted"/>
<protein>
    <submittedName>
        <fullName evidence="7">Leucine-rich alpha-2-glycoprotein</fullName>
    </submittedName>
</protein>
<dbReference type="Pfam" id="PF13855">
    <property type="entry name" value="LRR_8"/>
    <property type="match status" value="2"/>
</dbReference>
<evidence type="ECO:0000256" key="4">
    <source>
        <dbReference type="SAM" id="SignalP"/>
    </source>
</evidence>
<keyword evidence="1" id="KW-0433">Leucine-rich repeat</keyword>
<sequence length="355" mass="39079">MSRSTEQDQSPGDLVPHLSSALRLMLLLAAVTPSLKACLVRHSVNGNSVACHPPAQPPSHFPADTLYLAVEFFNLTQLPADTLQNVSHLQELHLSSNRLEMLAAEFLLPVPQLQVLDLTGNALAGLPPGLFRASRALHTLVLKGNRLRDLKAEWLSGLKALAYLDLSGNRLWTLPPRLLANFTALLILDLSDNQLESLPDDLLQGPLRLDRLHLEGNRLRTLDKELLAPQPGLRYLFMQNNSLATVAAGAFEGLRELDMLDLSDNSLSSVPAGLWASLGQPARAMKEGFDISRNPWVCDKNLDDLYHWLLANNDTMFSRKETLCAGPEALKGRLLLEVARGQMGRTPHLAKSPIF</sequence>
<evidence type="ECO:0000259" key="5">
    <source>
        <dbReference type="SMART" id="SM00082"/>
    </source>
</evidence>
<feature type="chain" id="PRO_5047199830" evidence="4">
    <location>
        <begin position="38"/>
        <end position="355"/>
    </location>
</feature>
<evidence type="ECO:0000313" key="6">
    <source>
        <dbReference type="Proteomes" id="UP000694863"/>
    </source>
</evidence>
<dbReference type="InterPro" id="IPR001611">
    <property type="entry name" value="Leu-rich_rpt"/>
</dbReference>
<evidence type="ECO:0000256" key="1">
    <source>
        <dbReference type="ARBA" id="ARBA00022614"/>
    </source>
</evidence>
<keyword evidence="3" id="KW-0677">Repeat</keyword>
<dbReference type="InterPro" id="IPR003591">
    <property type="entry name" value="Leu-rich_rpt_typical-subtyp"/>
</dbReference>